<accession>A0A084CMG0</accession>
<evidence type="ECO:0000256" key="1">
    <source>
        <dbReference type="ARBA" id="ARBA00002954"/>
    </source>
</evidence>
<dbReference type="STRING" id="1179155.CF67_06004"/>
<dbReference type="EMBL" id="JGVK01000029">
    <property type="protein sequence ID" value="KEY90989.1"/>
    <property type="molecule type" value="Genomic_DNA"/>
</dbReference>
<comment type="similarity">
    <text evidence="3">In the N-terminal section; belongs to the FlgJ family.</text>
</comment>
<evidence type="ECO:0000256" key="2">
    <source>
        <dbReference type="ARBA" id="ARBA00004418"/>
    </source>
</evidence>
<name>A0A084CMG0_9GAMM</name>
<feature type="domain" description="Mannosyl-glycoprotein endo-beta-N-acetylglucosamidase-like" evidence="12">
    <location>
        <begin position="121"/>
        <end position="284"/>
    </location>
</feature>
<evidence type="ECO:0000256" key="6">
    <source>
        <dbReference type="ARBA" id="ARBA00022764"/>
    </source>
</evidence>
<dbReference type="eggNOG" id="COG3951">
    <property type="taxonomic scope" value="Bacteria"/>
</dbReference>
<dbReference type="Gene3D" id="1.10.530.10">
    <property type="match status" value="1"/>
</dbReference>
<evidence type="ECO:0000256" key="9">
    <source>
        <dbReference type="ARBA" id="ARBA00023295"/>
    </source>
</evidence>
<comment type="caution">
    <text evidence="13">The sequence shown here is derived from an EMBL/GenBank/DDBJ whole genome shotgun (WGS) entry which is preliminary data.</text>
</comment>
<comment type="subcellular location">
    <subcellularLocation>
        <location evidence="2">Periplasm</location>
    </subcellularLocation>
</comment>
<dbReference type="eggNOG" id="COG1705">
    <property type="taxonomic scope" value="Bacteria"/>
</dbReference>
<organism evidence="13 14">
    <name type="scientific">Candidatus Photodesmus blepharonis</name>
    <dbReference type="NCBI Taxonomy" id="1179155"/>
    <lineage>
        <taxon>Bacteria</taxon>
        <taxon>Pseudomonadati</taxon>
        <taxon>Pseudomonadota</taxon>
        <taxon>Gammaproteobacteria</taxon>
        <taxon>Vibrionales</taxon>
        <taxon>Vibrionaceae</taxon>
        <taxon>Candidatus Photodesmus</taxon>
    </lineage>
</organism>
<evidence type="ECO:0000256" key="4">
    <source>
        <dbReference type="ARBA" id="ARBA00007974"/>
    </source>
</evidence>
<evidence type="ECO:0000256" key="3">
    <source>
        <dbReference type="ARBA" id="ARBA00006880"/>
    </source>
</evidence>
<comment type="similarity">
    <text evidence="4">In the C-terminal section; belongs to the glycosyl hydrolase 73 family.</text>
</comment>
<dbReference type="RefSeq" id="WP_034414870.1">
    <property type="nucleotide sequence ID" value="NZ_JGVK01000029.1"/>
</dbReference>
<dbReference type="GO" id="GO:0071973">
    <property type="term" value="P:bacterial-type flagellum-dependent cell motility"/>
    <property type="evidence" value="ECO:0007669"/>
    <property type="project" value="TreeGrafter"/>
</dbReference>
<dbReference type="OrthoDB" id="289937at2"/>
<sequence>MVTNRSNVDFIYDVASLDRLRQQAKLIGNEKEVLTAVANQFESIFISILFNSMRSANLAFESDFIANNNEKFYRQMLDEQISSNLSNSNLFGLSDMIVAQLSLSFTSKKNDAAVYEKNLNLSTKSESTYFNSQEGFVTLMQPYADQFAKVLGVSSSLLLAQAALETGWGQKIAQNVNGSSKNLFNIKADKTWQGDKLVKQVLEYHCGMPVKEKAVFRSYRTYRDSFNDYVNFLDQNPRYRKALQYSNNDEGFIRTVHKAGYATDPLYADKVLHIKEHIEQLSKTVL</sequence>
<dbReference type="PANTHER" id="PTHR33308:SF9">
    <property type="entry name" value="PEPTIDOGLYCAN HYDROLASE FLGJ"/>
    <property type="match status" value="1"/>
</dbReference>
<evidence type="ECO:0000256" key="7">
    <source>
        <dbReference type="ARBA" id="ARBA00022795"/>
    </source>
</evidence>
<dbReference type="GO" id="GO:0004040">
    <property type="term" value="F:amidase activity"/>
    <property type="evidence" value="ECO:0007669"/>
    <property type="project" value="InterPro"/>
</dbReference>
<keyword evidence="10" id="KW-0961">Cell wall biogenesis/degradation</keyword>
<dbReference type="GO" id="GO:0042597">
    <property type="term" value="C:periplasmic space"/>
    <property type="evidence" value="ECO:0007669"/>
    <property type="project" value="UniProtKB-SubCell"/>
</dbReference>
<keyword evidence="13" id="KW-0282">Flagellum</keyword>
<keyword evidence="13" id="KW-0969">Cilium</keyword>
<gene>
    <name evidence="13" type="primary">flgJ</name>
    <name evidence="13" type="ORF">CF67_06004</name>
</gene>
<proteinExistence type="inferred from homology"/>
<dbReference type="SMART" id="SM00047">
    <property type="entry name" value="LYZ2"/>
    <property type="match status" value="1"/>
</dbReference>
<keyword evidence="6" id="KW-0574">Periplasm</keyword>
<keyword evidence="14" id="KW-1185">Reference proteome</keyword>
<dbReference type="Pfam" id="PF10135">
    <property type="entry name" value="Rod-binding"/>
    <property type="match status" value="1"/>
</dbReference>
<dbReference type="GO" id="GO:0016798">
    <property type="term" value="F:hydrolase activity, acting on glycosyl bonds"/>
    <property type="evidence" value="ECO:0007669"/>
    <property type="project" value="UniProtKB-KW"/>
</dbReference>
<keyword evidence="9" id="KW-0326">Glycosidase</keyword>
<dbReference type="AlphaFoldDB" id="A0A084CMG0"/>
<dbReference type="PANTHER" id="PTHR33308">
    <property type="entry name" value="PEPTIDOGLYCAN HYDROLASE FLGJ"/>
    <property type="match status" value="1"/>
</dbReference>
<dbReference type="GO" id="GO:0044780">
    <property type="term" value="P:bacterial-type flagellum assembly"/>
    <property type="evidence" value="ECO:0007669"/>
    <property type="project" value="InterPro"/>
</dbReference>
<dbReference type="InterPro" id="IPR051056">
    <property type="entry name" value="Glycosyl_Hydrolase_73"/>
</dbReference>
<dbReference type="NCBIfam" id="TIGR02541">
    <property type="entry name" value="flagell_FlgJ"/>
    <property type="match status" value="1"/>
</dbReference>
<evidence type="ECO:0000256" key="5">
    <source>
        <dbReference type="ARBA" id="ARBA00013433"/>
    </source>
</evidence>
<dbReference type="InterPro" id="IPR013377">
    <property type="entry name" value="FlgJ"/>
</dbReference>
<dbReference type="Gene3D" id="2.10.70.40">
    <property type="entry name" value="peptidoglycan hydrolase"/>
    <property type="match status" value="1"/>
</dbReference>
<dbReference type="GO" id="GO:0071555">
    <property type="term" value="P:cell wall organization"/>
    <property type="evidence" value="ECO:0007669"/>
    <property type="project" value="UniProtKB-KW"/>
</dbReference>
<keyword evidence="8" id="KW-0378">Hydrolase</keyword>
<evidence type="ECO:0000259" key="12">
    <source>
        <dbReference type="SMART" id="SM00047"/>
    </source>
</evidence>
<protein>
    <recommendedName>
        <fullName evidence="5">Peptidoglycan hydrolase FlgJ</fullName>
    </recommendedName>
    <alternativeName>
        <fullName evidence="11">Muramidase FlgJ</fullName>
    </alternativeName>
</protein>
<evidence type="ECO:0000313" key="13">
    <source>
        <dbReference type="EMBL" id="KEY90989.1"/>
    </source>
</evidence>
<dbReference type="Pfam" id="PF01832">
    <property type="entry name" value="Glucosaminidase"/>
    <property type="match status" value="1"/>
</dbReference>
<reference evidence="13 14" key="1">
    <citation type="submission" date="2014-03" db="EMBL/GenBank/DDBJ databases">
        <title>Selection and divergence in the genomes of co-occurring obligate luminous symbionts with specific hosts.</title>
        <authorList>
            <person name="Hendry T.A."/>
            <person name="de Wet J.R."/>
            <person name="Dunlap P.V."/>
        </authorList>
    </citation>
    <scope>NUCLEOTIDE SEQUENCE [LARGE SCALE GENOMIC DNA]</scope>
    <source>
        <strain evidence="13 14">Ppalp.1</strain>
    </source>
</reference>
<evidence type="ECO:0000256" key="8">
    <source>
        <dbReference type="ARBA" id="ARBA00022801"/>
    </source>
</evidence>
<comment type="function">
    <text evidence="1">Flagellum-specific muramidase which hydrolyzes the peptidoglycan layer to assemble the rod structure in the periplasmic space.</text>
</comment>
<evidence type="ECO:0000256" key="11">
    <source>
        <dbReference type="ARBA" id="ARBA00030835"/>
    </source>
</evidence>
<dbReference type="InterPro" id="IPR002901">
    <property type="entry name" value="MGlyc_endo_b_GlcNAc-like_dom"/>
</dbReference>
<keyword evidence="7" id="KW-1005">Bacterial flagellum biogenesis</keyword>
<dbReference type="PRINTS" id="PR01002">
    <property type="entry name" value="FLGFLGJ"/>
</dbReference>
<dbReference type="Proteomes" id="UP000053784">
    <property type="component" value="Unassembled WGS sequence"/>
</dbReference>
<dbReference type="InterPro" id="IPR019301">
    <property type="entry name" value="Flagellar_prot_FlgJ_N"/>
</dbReference>
<evidence type="ECO:0000313" key="14">
    <source>
        <dbReference type="Proteomes" id="UP000053784"/>
    </source>
</evidence>
<evidence type="ECO:0000256" key="10">
    <source>
        <dbReference type="ARBA" id="ARBA00023316"/>
    </source>
</evidence>
<keyword evidence="13" id="KW-0966">Cell projection</keyword>